<dbReference type="GO" id="GO:0000398">
    <property type="term" value="P:mRNA splicing, via spliceosome"/>
    <property type="evidence" value="ECO:0007669"/>
    <property type="project" value="InterPro"/>
</dbReference>
<keyword evidence="8" id="KW-1185">Reference proteome</keyword>
<keyword evidence="3" id="KW-0862">Zinc</keyword>
<dbReference type="GO" id="GO:0046540">
    <property type="term" value="C:U4/U6 x U5 tri-snRNP complex"/>
    <property type="evidence" value="ECO:0007669"/>
    <property type="project" value="TreeGrafter"/>
</dbReference>
<evidence type="ECO:0000256" key="5">
    <source>
        <dbReference type="SAM" id="MobiDB-lite"/>
    </source>
</evidence>
<evidence type="ECO:0000256" key="3">
    <source>
        <dbReference type="ARBA" id="ARBA00022833"/>
    </source>
</evidence>
<dbReference type="PROSITE" id="PS00028">
    <property type="entry name" value="ZINC_FINGER_C2H2_1"/>
    <property type="match status" value="1"/>
</dbReference>
<accession>A0A2H9TGU0</accession>
<feature type="compositionally biased region" description="Basic and acidic residues" evidence="5">
    <location>
        <begin position="83"/>
        <end position="110"/>
    </location>
</feature>
<dbReference type="OrthoDB" id="4461at2759"/>
<evidence type="ECO:0000256" key="4">
    <source>
        <dbReference type="ARBA" id="ARBA00023242"/>
    </source>
</evidence>
<dbReference type="InterPro" id="IPR013087">
    <property type="entry name" value="Znf_C2H2_type"/>
</dbReference>
<dbReference type="InterPro" id="IPR040107">
    <property type="entry name" value="Snu23"/>
</dbReference>
<dbReference type="AlphaFoldDB" id="A0A2H9TGU0"/>
<evidence type="ECO:0000313" key="8">
    <source>
        <dbReference type="Proteomes" id="UP000240830"/>
    </source>
</evidence>
<dbReference type="STRING" id="1246581.A0A2H9TGU0"/>
<keyword evidence="4" id="KW-0539">Nucleus</keyword>
<keyword evidence="1" id="KW-0479">Metal-binding</keyword>
<dbReference type="PANTHER" id="PTHR45986">
    <property type="entry name" value="ZINC FINGER MATRIN-TYPE PROTEIN 2"/>
    <property type="match status" value="1"/>
</dbReference>
<dbReference type="GO" id="GO:0008270">
    <property type="term" value="F:zinc ion binding"/>
    <property type="evidence" value="ECO:0007669"/>
    <property type="project" value="UniProtKB-KW"/>
</dbReference>
<proteinExistence type="predicted"/>
<dbReference type="InterPro" id="IPR036236">
    <property type="entry name" value="Znf_C2H2_sf"/>
</dbReference>
<dbReference type="PANTHER" id="PTHR45986:SF1">
    <property type="entry name" value="ZINC FINGER MATRIN-TYPE PROTEIN 2"/>
    <property type="match status" value="1"/>
</dbReference>
<feature type="domain" description="C2H2-type" evidence="6">
    <location>
        <begin position="31"/>
        <end position="53"/>
    </location>
</feature>
<dbReference type="Proteomes" id="UP000240830">
    <property type="component" value="Unassembled WGS sequence"/>
</dbReference>
<dbReference type="EMBL" id="MTSL01000201">
    <property type="protein sequence ID" value="PJF16919.1"/>
    <property type="molecule type" value="Genomic_DNA"/>
</dbReference>
<sequence>MQTRPINPSTAAGTSTRLVNPNTAEAAGFRCDLCAATFTAYDAYLDHCNSRLHQRNLGTPTVERVDDVERIRARLQLLRERKAKKTDVNEVTKDMEERLAQQKKEEEERRRQKYDRKKNKAPQAGDQEEDEEAKLMSSILGISSFK</sequence>
<name>A0A2H9TGU0_9FUNG</name>
<comment type="caution">
    <text evidence="7">The sequence shown here is derived from an EMBL/GenBank/DDBJ whole genome shotgun (WGS) entry which is preliminary data.</text>
</comment>
<evidence type="ECO:0000256" key="2">
    <source>
        <dbReference type="ARBA" id="ARBA00022771"/>
    </source>
</evidence>
<evidence type="ECO:0000259" key="6">
    <source>
        <dbReference type="PROSITE" id="PS00028"/>
    </source>
</evidence>
<organism evidence="7 8">
    <name type="scientific">Paramicrosporidium saccamoebae</name>
    <dbReference type="NCBI Taxonomy" id="1246581"/>
    <lineage>
        <taxon>Eukaryota</taxon>
        <taxon>Fungi</taxon>
        <taxon>Fungi incertae sedis</taxon>
        <taxon>Cryptomycota</taxon>
        <taxon>Cryptomycota incertae sedis</taxon>
        <taxon>Paramicrosporidium</taxon>
    </lineage>
</organism>
<gene>
    <name evidence="7" type="ORF">PSACC_03254</name>
</gene>
<dbReference type="SUPFAM" id="SSF57667">
    <property type="entry name" value="beta-beta-alpha zinc fingers"/>
    <property type="match status" value="1"/>
</dbReference>
<keyword evidence="2" id="KW-0863">Zinc-finger</keyword>
<feature type="region of interest" description="Disordered" evidence="5">
    <location>
        <begin position="83"/>
        <end position="146"/>
    </location>
</feature>
<dbReference type="GO" id="GO:0005681">
    <property type="term" value="C:spliceosomal complex"/>
    <property type="evidence" value="ECO:0007669"/>
    <property type="project" value="InterPro"/>
</dbReference>
<evidence type="ECO:0000313" key="7">
    <source>
        <dbReference type="EMBL" id="PJF16919.1"/>
    </source>
</evidence>
<evidence type="ECO:0000256" key="1">
    <source>
        <dbReference type="ARBA" id="ARBA00022723"/>
    </source>
</evidence>
<feature type="compositionally biased region" description="Basic residues" evidence="5">
    <location>
        <begin position="111"/>
        <end position="120"/>
    </location>
</feature>
<reference evidence="7 8" key="1">
    <citation type="submission" date="2016-10" db="EMBL/GenBank/DDBJ databases">
        <title>The genome of Paramicrosporidium saccamoebae is the missing link in understanding Cryptomycota and Microsporidia evolution.</title>
        <authorList>
            <person name="Quandt C.A."/>
            <person name="Beaudet D."/>
            <person name="Corsaro D."/>
            <person name="Michel R."/>
            <person name="Corradi N."/>
            <person name="James T."/>
        </authorList>
    </citation>
    <scope>NUCLEOTIDE SEQUENCE [LARGE SCALE GENOMIC DNA]</scope>
    <source>
        <strain evidence="7 8">KSL3</strain>
    </source>
</reference>
<protein>
    <submittedName>
        <fullName evidence="7">Zinc finger matrin-type protein 2</fullName>
    </submittedName>
</protein>